<proteinExistence type="evidence at transcript level"/>
<name>I3S4U5_MEDTR</name>
<evidence type="ECO:0000313" key="1">
    <source>
        <dbReference type="EMBL" id="AFK35287.1"/>
    </source>
</evidence>
<dbReference type="EMBL" id="BT135492">
    <property type="protein sequence ID" value="AFK35287.1"/>
    <property type="molecule type" value="mRNA"/>
</dbReference>
<dbReference type="AlphaFoldDB" id="I3S4U5"/>
<accession>I3S4U5</accession>
<protein>
    <submittedName>
        <fullName evidence="1">Uncharacterized protein</fullName>
    </submittedName>
</protein>
<reference evidence="1" key="1">
    <citation type="submission" date="2012-05" db="EMBL/GenBank/DDBJ databases">
        <authorList>
            <person name="Krishnakumar V."/>
            <person name="Cheung F."/>
            <person name="Xiao Y."/>
            <person name="Chan A."/>
            <person name="Moskal W.A."/>
            <person name="Town C.D."/>
        </authorList>
    </citation>
    <scope>NUCLEOTIDE SEQUENCE</scope>
</reference>
<organism evidence="1">
    <name type="scientific">Medicago truncatula</name>
    <name type="common">Barrel medic</name>
    <name type="synonym">Medicago tribuloides</name>
    <dbReference type="NCBI Taxonomy" id="3880"/>
    <lineage>
        <taxon>Eukaryota</taxon>
        <taxon>Viridiplantae</taxon>
        <taxon>Streptophyta</taxon>
        <taxon>Embryophyta</taxon>
        <taxon>Tracheophyta</taxon>
        <taxon>Spermatophyta</taxon>
        <taxon>Magnoliopsida</taxon>
        <taxon>eudicotyledons</taxon>
        <taxon>Gunneridae</taxon>
        <taxon>Pentapetalae</taxon>
        <taxon>rosids</taxon>
        <taxon>fabids</taxon>
        <taxon>Fabales</taxon>
        <taxon>Fabaceae</taxon>
        <taxon>Papilionoideae</taxon>
        <taxon>50 kb inversion clade</taxon>
        <taxon>NPAAA clade</taxon>
        <taxon>Hologalegina</taxon>
        <taxon>IRL clade</taxon>
        <taxon>Trifolieae</taxon>
        <taxon>Medicago</taxon>
    </lineage>
</organism>
<sequence>MNLMPPHLLITLLYCRRVNSIDWPSPQYIAFKRNLRTMETLSTLMDLT</sequence>